<dbReference type="AlphaFoldDB" id="K7QXI1"/>
<reference evidence="1 2" key="1">
    <citation type="journal article" date="2013" name="Genome Announc.">
        <title>Whole Genome Sequencing of Thermus oshimai JL-2 and Thermus thermophilus JL-18, Incomplete Denitrifiers from the United States Great Basin.</title>
        <authorList>
            <person name="Murugapiran S.K."/>
            <person name="Huntemann M."/>
            <person name="Wei C.L."/>
            <person name="Han J."/>
            <person name="Detter J.C."/>
            <person name="Han C.S."/>
            <person name="Erkkila T.H."/>
            <person name="Teshima H."/>
            <person name="Chen A."/>
            <person name="Kyrpides N."/>
            <person name="Mavrommatis K."/>
            <person name="Markowitz V."/>
            <person name="Szeto E."/>
            <person name="Ivanova N."/>
            <person name="Pagani I."/>
            <person name="Lam J."/>
            <person name="McDonald A.I."/>
            <person name="Dodsworth J.A."/>
            <person name="Pati A."/>
            <person name="Goodwin L."/>
            <person name="Peters L."/>
            <person name="Pitluck S."/>
            <person name="Woyke T."/>
            <person name="Hedlund B.P."/>
        </authorList>
    </citation>
    <scope>NUCLEOTIDE SEQUENCE</scope>
    <source>
        <strain evidence="1 2">JL-2</strain>
    </source>
</reference>
<evidence type="ECO:0000313" key="1">
    <source>
        <dbReference type="EMBL" id="AFV75125.1"/>
    </source>
</evidence>
<name>K7QXI1_THEOS</name>
<gene>
    <name evidence="1" type="ORF">Theos_0037</name>
</gene>
<dbReference type="HOGENOM" id="CLU_1179753_0_0_0"/>
<dbReference type="EMBL" id="CP003249">
    <property type="protein sequence ID" value="AFV75125.1"/>
    <property type="molecule type" value="Genomic_DNA"/>
</dbReference>
<dbReference type="eggNOG" id="ENOG502ZGPT">
    <property type="taxonomic scope" value="Bacteria"/>
</dbReference>
<keyword evidence="2" id="KW-1185">Reference proteome</keyword>
<evidence type="ECO:0000313" key="2">
    <source>
        <dbReference type="Proteomes" id="UP000000211"/>
    </source>
</evidence>
<dbReference type="Proteomes" id="UP000000211">
    <property type="component" value="Chromosome"/>
</dbReference>
<accession>K7QXI1</accession>
<dbReference type="RefSeq" id="WP_016328326.1">
    <property type="nucleotide sequence ID" value="NC_019386.1"/>
</dbReference>
<proteinExistence type="predicted"/>
<dbReference type="OrthoDB" id="1705985at2"/>
<sequence length="240" mass="27341">MRLLVVDFDYFFPLPQSPEDPLAPLFAWAHFETPYHLGEAWEGRALAFLLRGLPLPEARGWEGFWDRFSFAPGARLFYADSNALAFHPRVREGVEEVVLFDAHHDAGYRPLGEEPACDDWMVFYARQGVALKVFYPPWRDPAQEPEPQVPLERAVDPGGRVEGVFHRAFLCRSGAWVPPWADGAFFRFLEAAPLSKEALEPLSPRPFDLKALKRRVEGEALGLWIMERLLRPGQGPTFPL</sequence>
<dbReference type="STRING" id="751945.Theos_0037"/>
<dbReference type="KEGG" id="tos:Theos_0037"/>
<dbReference type="PATRIC" id="fig|751945.3.peg.37"/>
<protein>
    <submittedName>
        <fullName evidence="1">Uncharacterized protein</fullName>
    </submittedName>
</protein>
<organism evidence="1 2">
    <name type="scientific">Thermus oshimai JL-2</name>
    <dbReference type="NCBI Taxonomy" id="751945"/>
    <lineage>
        <taxon>Bacteria</taxon>
        <taxon>Thermotogati</taxon>
        <taxon>Deinococcota</taxon>
        <taxon>Deinococci</taxon>
        <taxon>Thermales</taxon>
        <taxon>Thermaceae</taxon>
        <taxon>Thermus</taxon>
    </lineage>
</organism>